<dbReference type="InterPro" id="IPR051400">
    <property type="entry name" value="HAD-like_hydrolase"/>
</dbReference>
<evidence type="ECO:0000313" key="5">
    <source>
        <dbReference type="Proteomes" id="UP000031419"/>
    </source>
</evidence>
<keyword evidence="2" id="KW-0378">Hydrolase</keyword>
<proteinExistence type="predicted"/>
<keyword evidence="5" id="KW-1185">Reference proteome</keyword>
<dbReference type="GO" id="GO:0016787">
    <property type="term" value="F:hydrolase activity"/>
    <property type="evidence" value="ECO:0007669"/>
    <property type="project" value="UniProtKB-KW"/>
</dbReference>
<evidence type="ECO:0000313" key="4">
    <source>
        <dbReference type="EMBL" id="KEI46120.1"/>
    </source>
</evidence>
<accession>A0A073B3H2</accession>
<comment type="caution">
    <text evidence="4">The sequence shown here is derived from an EMBL/GenBank/DDBJ whole genome shotgun (WGS) entry which is preliminary data.</text>
</comment>
<dbReference type="GO" id="GO:0044281">
    <property type="term" value="P:small molecule metabolic process"/>
    <property type="evidence" value="ECO:0007669"/>
    <property type="project" value="UniProtKB-ARBA"/>
</dbReference>
<name>A0A073B3H2_9PSEU</name>
<dbReference type="SFLD" id="SFLDG01129">
    <property type="entry name" value="C1.5:_HAD__Beta-PGM__Phosphata"/>
    <property type="match status" value="1"/>
</dbReference>
<dbReference type="STRING" id="28042.GU90_00260"/>
<dbReference type="AlphaFoldDB" id="A0A073B3H2"/>
<gene>
    <name evidence="4" type="ORF">GU90_00260</name>
</gene>
<dbReference type="NCBIfam" id="TIGR01549">
    <property type="entry name" value="HAD-SF-IA-v1"/>
    <property type="match status" value="1"/>
</dbReference>
<evidence type="ECO:0000256" key="1">
    <source>
        <dbReference type="ARBA" id="ARBA00001946"/>
    </source>
</evidence>
<dbReference type="OrthoDB" id="3680851at2"/>
<dbReference type="SUPFAM" id="SSF56784">
    <property type="entry name" value="HAD-like"/>
    <property type="match status" value="1"/>
</dbReference>
<reference evidence="4 5" key="1">
    <citation type="submission" date="2014-06" db="EMBL/GenBank/DDBJ databases">
        <title>Saccharopolyspora rectivirgula DSM-43113 Genome sequencing.</title>
        <authorList>
            <person name="Barrera C."/>
            <person name="Millon L."/>
            <person name="Rognon B."/>
            <person name="Zaugg C."/>
            <person name="Monod M."/>
        </authorList>
    </citation>
    <scope>NUCLEOTIDE SEQUENCE [LARGE SCALE GENOMIC DNA]</scope>
    <source>
        <strain evidence="4 5">DSM 43113</strain>
    </source>
</reference>
<protein>
    <submittedName>
        <fullName evidence="4">Haloacid dehalogenase</fullName>
    </submittedName>
</protein>
<keyword evidence="3" id="KW-0460">Magnesium</keyword>
<dbReference type="PANTHER" id="PTHR46470">
    <property type="entry name" value="N-ACYLNEURAMINATE-9-PHOSPHATASE"/>
    <property type="match status" value="1"/>
</dbReference>
<dbReference type="Proteomes" id="UP000031419">
    <property type="component" value="Unassembled WGS sequence"/>
</dbReference>
<dbReference type="InterPro" id="IPR036412">
    <property type="entry name" value="HAD-like_sf"/>
</dbReference>
<dbReference type="InterPro" id="IPR023214">
    <property type="entry name" value="HAD_sf"/>
</dbReference>
<evidence type="ECO:0000256" key="2">
    <source>
        <dbReference type="ARBA" id="ARBA00022801"/>
    </source>
</evidence>
<dbReference type="eggNOG" id="COG1011">
    <property type="taxonomic scope" value="Bacteria"/>
</dbReference>
<dbReference type="SFLD" id="SFLDS00003">
    <property type="entry name" value="Haloacid_Dehalogenase"/>
    <property type="match status" value="1"/>
</dbReference>
<dbReference type="Gene3D" id="1.20.120.1600">
    <property type="match status" value="1"/>
</dbReference>
<dbReference type="Gene3D" id="3.40.50.1000">
    <property type="entry name" value="HAD superfamily/HAD-like"/>
    <property type="match status" value="1"/>
</dbReference>
<dbReference type="EMBL" id="JNVU01000002">
    <property type="protein sequence ID" value="KEI46120.1"/>
    <property type="molecule type" value="Genomic_DNA"/>
</dbReference>
<dbReference type="Pfam" id="PF00702">
    <property type="entry name" value="Hydrolase"/>
    <property type="match status" value="1"/>
</dbReference>
<organism evidence="4 5">
    <name type="scientific">Saccharopolyspora rectivirgula</name>
    <dbReference type="NCBI Taxonomy" id="28042"/>
    <lineage>
        <taxon>Bacteria</taxon>
        <taxon>Bacillati</taxon>
        <taxon>Actinomycetota</taxon>
        <taxon>Actinomycetes</taxon>
        <taxon>Pseudonocardiales</taxon>
        <taxon>Pseudonocardiaceae</taxon>
        <taxon>Saccharopolyspora</taxon>
    </lineage>
</organism>
<sequence length="238" mass="26224">MPAQASGDARRGQIELVLLDIGGPVYDDAAYRDALQRATGDLLAERGEELDEARFQAVYDEFRQRQSGSLRTAVAAHFLTPQDREQLSERAKRYWSYPASALHPDVLPALRELAGNYRLAVVANQRQAVLEALRRDGVAEFIDIWAISETVGVEKPDPGIFQYALREAGTPAEHAVHVGNRLDTDVRGAHRVGLRTVWVLRGEAPPHPTPEQLAEPDVAIRSLAELPEALRQLQGLGG</sequence>
<evidence type="ECO:0000256" key="3">
    <source>
        <dbReference type="ARBA" id="ARBA00022842"/>
    </source>
</evidence>
<dbReference type="RefSeq" id="WP_029722269.1">
    <property type="nucleotide sequence ID" value="NZ_JAJUIW010000020.1"/>
</dbReference>
<dbReference type="InterPro" id="IPR006439">
    <property type="entry name" value="HAD-SF_hydro_IA"/>
</dbReference>
<comment type="cofactor">
    <cofactor evidence="1">
        <name>Mg(2+)</name>
        <dbReference type="ChEBI" id="CHEBI:18420"/>
    </cofactor>
</comment>